<name>A0A2N5ZJ37_MUIH1</name>
<dbReference type="Pfam" id="PF02272">
    <property type="entry name" value="DHHA1"/>
    <property type="match status" value="1"/>
</dbReference>
<gene>
    <name evidence="3" type="ORF">C0601_04190</name>
</gene>
<dbReference type="EMBL" id="PKTG01000056">
    <property type="protein sequence ID" value="PLX18643.1"/>
    <property type="molecule type" value="Genomic_DNA"/>
</dbReference>
<dbReference type="InterPro" id="IPR003156">
    <property type="entry name" value="DHHA1_dom"/>
</dbReference>
<dbReference type="GO" id="GO:0003676">
    <property type="term" value="F:nucleic acid binding"/>
    <property type="evidence" value="ECO:0007669"/>
    <property type="project" value="InterPro"/>
</dbReference>
<sequence length="326" mass="36886">MDVFHQVVKFIRTGQNFLVVPHIRVDGDALGASLALHRIIKLVNKNCSIFIPEDIPESFKFLVVNDDIMVADENILKNFDVVIVLDSSDTKRSHLTDRIIENSNIIINIDHHKTNESFGDINLVSPESSSTCEIILKLSKVGYLPLTPNIANALLTGIFTDTGFFRNNNVSDATFEAAAELIRFGADHNLLISRILQSKTIDQLKFHSDIVLNSEFSLEKQVGWCEISSEKQKNYNMDNFRQVWTTGVLGFLNNISHVMASFYFIEVNENETIVEYRSKLPYDVSIIAKHFGGGGHKLASGCTIFKPMNEAKKMVLDYFFQNYELK</sequence>
<dbReference type="InterPro" id="IPR001667">
    <property type="entry name" value="DDH_dom"/>
</dbReference>
<dbReference type="AlphaFoldDB" id="A0A2N5ZJ37"/>
<organism evidence="3 4">
    <name type="scientific">Muiribacterium halophilum</name>
    <dbReference type="NCBI Taxonomy" id="2053465"/>
    <lineage>
        <taxon>Bacteria</taxon>
        <taxon>Candidatus Muiribacteriota</taxon>
        <taxon>Candidatus Muiribacteriia</taxon>
        <taxon>Candidatus Muiribacteriales</taxon>
        <taxon>Candidatus Muiribacteriaceae</taxon>
        <taxon>Candidatus Muiribacterium</taxon>
    </lineage>
</organism>
<protein>
    <submittedName>
        <fullName evidence="3">Uncharacterized protein</fullName>
    </submittedName>
</protein>
<dbReference type="Gene3D" id="3.10.310.30">
    <property type="match status" value="1"/>
</dbReference>
<dbReference type="Gene3D" id="3.90.1640.10">
    <property type="entry name" value="inorganic pyrophosphatase (n-terminal core)"/>
    <property type="match status" value="1"/>
</dbReference>
<evidence type="ECO:0000259" key="1">
    <source>
        <dbReference type="Pfam" id="PF01368"/>
    </source>
</evidence>
<feature type="domain" description="DDH" evidence="1">
    <location>
        <begin position="17"/>
        <end position="158"/>
    </location>
</feature>
<feature type="domain" description="DHHA1" evidence="2">
    <location>
        <begin position="247"/>
        <end position="306"/>
    </location>
</feature>
<proteinExistence type="predicted"/>
<dbReference type="PANTHER" id="PTHR47618:SF1">
    <property type="entry name" value="BIFUNCTIONAL OLIGORIBONUCLEASE AND PAP PHOSPHATASE NRNA"/>
    <property type="match status" value="1"/>
</dbReference>
<dbReference type="InterPro" id="IPR038763">
    <property type="entry name" value="DHH_sf"/>
</dbReference>
<dbReference type="Pfam" id="PF01368">
    <property type="entry name" value="DHH"/>
    <property type="match status" value="1"/>
</dbReference>
<evidence type="ECO:0000313" key="3">
    <source>
        <dbReference type="EMBL" id="PLX18643.1"/>
    </source>
</evidence>
<dbReference type="InterPro" id="IPR051319">
    <property type="entry name" value="Oligoribo/pAp-PDE_c-di-AMP_PDE"/>
</dbReference>
<evidence type="ECO:0000259" key="2">
    <source>
        <dbReference type="Pfam" id="PF02272"/>
    </source>
</evidence>
<reference evidence="3 4" key="1">
    <citation type="submission" date="2017-11" db="EMBL/GenBank/DDBJ databases">
        <title>Genome-resolved metagenomics identifies genetic mobility, metabolic interactions, and unexpected diversity in perchlorate-reducing communities.</title>
        <authorList>
            <person name="Barnum T.P."/>
            <person name="Figueroa I.A."/>
            <person name="Carlstrom C.I."/>
            <person name="Lucas L.N."/>
            <person name="Engelbrektson A.L."/>
            <person name="Coates J.D."/>
        </authorList>
    </citation>
    <scope>NUCLEOTIDE SEQUENCE [LARGE SCALE GENOMIC DNA]</scope>
    <source>
        <strain evidence="3">BM706</strain>
    </source>
</reference>
<dbReference type="Proteomes" id="UP000234857">
    <property type="component" value="Unassembled WGS sequence"/>
</dbReference>
<comment type="caution">
    <text evidence="3">The sequence shown here is derived from an EMBL/GenBank/DDBJ whole genome shotgun (WGS) entry which is preliminary data.</text>
</comment>
<evidence type="ECO:0000313" key="4">
    <source>
        <dbReference type="Proteomes" id="UP000234857"/>
    </source>
</evidence>
<accession>A0A2N5ZJ37</accession>
<dbReference type="SUPFAM" id="SSF64182">
    <property type="entry name" value="DHH phosphoesterases"/>
    <property type="match status" value="1"/>
</dbReference>
<dbReference type="PANTHER" id="PTHR47618">
    <property type="entry name" value="BIFUNCTIONAL OLIGORIBONUCLEASE AND PAP PHOSPHATASE NRNA"/>
    <property type="match status" value="1"/>
</dbReference>